<gene>
    <name evidence="1" type="ORF">FHP24_08090</name>
</gene>
<dbReference type="Pfam" id="PF13692">
    <property type="entry name" value="Glyco_trans_1_4"/>
    <property type="match status" value="1"/>
</dbReference>
<dbReference type="InterPro" id="IPR011990">
    <property type="entry name" value="TPR-like_helical_dom_sf"/>
</dbReference>
<dbReference type="SUPFAM" id="SSF48452">
    <property type="entry name" value="TPR-like"/>
    <property type="match status" value="1"/>
</dbReference>
<protein>
    <submittedName>
        <fullName evidence="1">Glycosyltransferase</fullName>
    </submittedName>
</protein>
<keyword evidence="1" id="KW-0808">Transferase</keyword>
<dbReference type="Gene3D" id="1.25.40.10">
    <property type="entry name" value="Tetratricopeptide repeat domain"/>
    <property type="match status" value="1"/>
</dbReference>
<proteinExistence type="predicted"/>
<dbReference type="Gene3D" id="3.40.50.2000">
    <property type="entry name" value="Glycogen Phosphorylase B"/>
    <property type="match status" value="1"/>
</dbReference>
<dbReference type="EMBL" id="VDMN01000001">
    <property type="protein sequence ID" value="TNM66158.1"/>
    <property type="molecule type" value="Genomic_DNA"/>
</dbReference>
<dbReference type="GO" id="GO:0015774">
    <property type="term" value="P:polysaccharide transport"/>
    <property type="evidence" value="ECO:0007669"/>
    <property type="project" value="InterPro"/>
</dbReference>
<dbReference type="PANTHER" id="PTHR12526">
    <property type="entry name" value="GLYCOSYLTRANSFERASE"/>
    <property type="match status" value="1"/>
</dbReference>
<dbReference type="GO" id="GO:0000271">
    <property type="term" value="P:polysaccharide biosynthetic process"/>
    <property type="evidence" value="ECO:0007669"/>
    <property type="project" value="InterPro"/>
</dbReference>
<dbReference type="GO" id="GO:0016740">
    <property type="term" value="F:transferase activity"/>
    <property type="evidence" value="ECO:0007669"/>
    <property type="project" value="UniProtKB-KW"/>
</dbReference>
<dbReference type="OrthoDB" id="543755at2"/>
<name>A0A5C4XS40_9HYPH</name>
<dbReference type="PANTHER" id="PTHR12526:SF630">
    <property type="entry name" value="GLYCOSYLTRANSFERASE"/>
    <property type="match status" value="1"/>
</dbReference>
<dbReference type="SUPFAM" id="SSF53756">
    <property type="entry name" value="UDP-Glycosyltransferase/glycogen phosphorylase"/>
    <property type="match status" value="1"/>
</dbReference>
<dbReference type="AlphaFoldDB" id="A0A5C4XS40"/>
<dbReference type="Proteomes" id="UP000311605">
    <property type="component" value="Unassembled WGS sequence"/>
</dbReference>
<keyword evidence="2" id="KW-1185">Reference proteome</keyword>
<reference evidence="1 2" key="1">
    <citation type="submission" date="2019-06" db="EMBL/GenBank/DDBJ databases">
        <title>The draft genome of Rhizobium smilacinae PTYR-5.</title>
        <authorList>
            <person name="Liu L."/>
            <person name="Li L."/>
            <person name="Zhang X."/>
        </authorList>
    </citation>
    <scope>NUCLEOTIDE SEQUENCE [LARGE SCALE GENOMIC DNA]</scope>
    <source>
        <strain evidence="1 2">PTYR-5</strain>
    </source>
</reference>
<dbReference type="InterPro" id="IPR007833">
    <property type="entry name" value="Capsule_polysaccharide_synth"/>
</dbReference>
<sequence length="1181" mass="130919">MDIMRTKLQAENMFKNFGRLIALLAPTHSKKLESKARDMGRRQNPVVEPSGNVSKALTDRHVSQAKKFAKTHDWHKALKEWSTAKSLASEQANVSNRIYIGESRALRALARSHLARPKIEEAIEMKGRHATLLNEYASVLADLGENGRAIDLMIEVVGASPTSERFAQLISLYADEGMHERAHSTLSAAIPRYPQDPILREAEIALRLKFGDIGSDATLLDSLSATDYLFLDKRVSQSMPEVALTIGSENENIYVQRILNANRCIAPFSEKDDPNSVTAFAVWGATKSGRHDLLRMYAEKLKKPLLTLEYGFVSSLDIALNKAAQHSLIVNPGPIYFDSTQPTAAEKDLNDPAFSLTRDQIRRAENCIALLRDTKVTKYNHAPVLDMEVRLGEKIRPRILLVDQRFGDKSISMGLASASSFKAMFDCALAMKDHDILVKMHPDAISGGKGSYLKELVDSCDDPRITVIDYEVNPFSLFDVVDKVFVVVSQLGFEAAFSQKEVWCFGVAFYSGWGVTVDKVPVPRRRVPRTVAEVFHVFYLRYSRYWVPDSANHELEDLIDYVVANRAVITAPVNLPVSPSSVAKKILFIVPSGRAGASGRYMQTLGESLTSLGYSVTILAEGKGYPIRNGVRWRTLDFDGSKLTHALRQRLVEFSPDIIYMNGVRTRAQRAALEIMYLTGARLAVQSEDDDVDVYKHRRPSGRISHLTELDKEHVTYEEAAKFLSNLDWSSTLNVLFDPAYDRWIDPLLRIIINRAAELHTAIWYPFAERLRAEYGKPTLVVPPVASAGDFSRPMLTHSERCDVLRRYEIDPDKIVFFLGGSIYEYSDGFQLFLKAINHLARFAPGKIALIIAGKSTVDVDSLLNDTLDPEIQRIYLQRPSDAVFMELTKASDVCCSPGGDNRFELYRLPSRLVKAMAMGKPIVVGSCGFGATLQHGLNAVIIDGNDPLAWADRMASLLNSETRERIGRGARDFALIHFEPSVVASRLSDAFQNMRSGTQGNFLNITVSGKSRKTDIPLEIDAPLYKPLASLFGNGMDDVSDVLHIGPSCLASLSDYIRMAPRRVGLKGGIQTEMAEVGGSNKDIEVIAADTHPIDSVREWAAGSRALLVCELNGECETISYSDLIAAASKFRWIILSITGTTSVNPAEIARMIADGNTQAEVIDIPADGNKVFVIASRSF</sequence>
<accession>A0A5C4XS40</accession>
<evidence type="ECO:0000313" key="1">
    <source>
        <dbReference type="EMBL" id="TNM66158.1"/>
    </source>
</evidence>
<evidence type="ECO:0000313" key="2">
    <source>
        <dbReference type="Proteomes" id="UP000311605"/>
    </source>
</evidence>
<organism evidence="1 2">
    <name type="scientific">Aliirhizobium smilacinae</name>
    <dbReference type="NCBI Taxonomy" id="1395944"/>
    <lineage>
        <taxon>Bacteria</taxon>
        <taxon>Pseudomonadati</taxon>
        <taxon>Pseudomonadota</taxon>
        <taxon>Alphaproteobacteria</taxon>
        <taxon>Hyphomicrobiales</taxon>
        <taxon>Rhizobiaceae</taxon>
        <taxon>Aliirhizobium</taxon>
    </lineage>
</organism>
<dbReference type="Pfam" id="PF05159">
    <property type="entry name" value="Capsule_synth"/>
    <property type="match status" value="1"/>
</dbReference>
<comment type="caution">
    <text evidence="1">The sequence shown here is derived from an EMBL/GenBank/DDBJ whole genome shotgun (WGS) entry which is preliminary data.</text>
</comment>
<dbReference type="CDD" id="cd03801">
    <property type="entry name" value="GT4_PimA-like"/>
    <property type="match status" value="1"/>
</dbReference>